<reference evidence="5" key="2">
    <citation type="submission" date="2023-06" db="EMBL/GenBank/DDBJ databases">
        <authorList>
            <consortium name="Lawrence Berkeley National Laboratory"/>
            <person name="Mondo S.J."/>
            <person name="Hensen N."/>
            <person name="Bonometti L."/>
            <person name="Westerberg I."/>
            <person name="Brannstrom I.O."/>
            <person name="Guillou S."/>
            <person name="Cros-Aarteil S."/>
            <person name="Calhoun S."/>
            <person name="Haridas S."/>
            <person name="Kuo A."/>
            <person name="Pangilinan J."/>
            <person name="Riley R."/>
            <person name="Labutti K."/>
            <person name="Andreopoulos B."/>
            <person name="Lipzen A."/>
            <person name="Chen C."/>
            <person name="Yanf M."/>
            <person name="Daum C."/>
            <person name="Ng V."/>
            <person name="Clum A."/>
            <person name="Steindorff A."/>
            <person name="Ohm R."/>
            <person name="Martin F."/>
            <person name="Silar P."/>
            <person name="Natvig D."/>
            <person name="Lalanne C."/>
            <person name="Gautier V."/>
            <person name="Ament-Velasquez S.L."/>
            <person name="Kruys A."/>
            <person name="Hutchinson M.I."/>
            <person name="Powell A.J."/>
            <person name="Barry K."/>
            <person name="Miller A.N."/>
            <person name="Grigoriev I.V."/>
            <person name="Debuchy R."/>
            <person name="Gladieux P."/>
            <person name="Thoren M.H."/>
            <person name="Johannesson H."/>
        </authorList>
    </citation>
    <scope>NUCLEOTIDE SEQUENCE</scope>
    <source>
        <strain evidence="5">CBS 333.67</strain>
    </source>
</reference>
<keyword evidence="4" id="KW-0732">Signal</keyword>
<sequence>MRISKGKRWLTVVALGLGTVKGDVIFDASRFKGDYNESQAIFEINLIYGKQFTWTASQGVVVDEIILFANYTVPIGSVKFMGSTPTNINGPPFQIQTPTATPSVNPQDSEQPGGLTKREGINVSGIKNVTLQVDGNAVSIGPDFTPDLLERFNVGVPLYFEARWAGPREDYSESYSQLFTIVKDVTQYNQLVTEAPSRFSNQEPYNPPPSPIPSANGQIPDSTSGQPVGNSNISQKAPNGGGGLPSGAIIGIAVACGVVGLALVFGLVWYLLRRRQQKKAMLPVDSAYGSGNRAENLMAEKEAAADVEVSPNSPYSDEGASGAGPGGTYQRGAAHGGEALAAGAAGSPRQPQQDQPRSFTPYSDRPSASAAAAGTPSIRAASLAQTDEARVSVPSTTPGRATPRALHTPYAHLVEEGMTEEEIRRLEEEERQLDAAIEQAGRR</sequence>
<dbReference type="RefSeq" id="XP_062727094.1">
    <property type="nucleotide sequence ID" value="XM_062871227.1"/>
</dbReference>
<organism evidence="5 6">
    <name type="scientific">Chaetomium strumarium</name>
    <dbReference type="NCBI Taxonomy" id="1170767"/>
    <lineage>
        <taxon>Eukaryota</taxon>
        <taxon>Fungi</taxon>
        <taxon>Dikarya</taxon>
        <taxon>Ascomycota</taxon>
        <taxon>Pezizomycotina</taxon>
        <taxon>Sordariomycetes</taxon>
        <taxon>Sordariomycetidae</taxon>
        <taxon>Sordariales</taxon>
        <taxon>Chaetomiaceae</taxon>
        <taxon>Chaetomium</taxon>
    </lineage>
</organism>
<feature type="region of interest" description="Disordered" evidence="2">
    <location>
        <begin position="90"/>
        <end position="119"/>
    </location>
</feature>
<feature type="transmembrane region" description="Helical" evidence="3">
    <location>
        <begin position="248"/>
        <end position="272"/>
    </location>
</feature>
<reference evidence="5" key="1">
    <citation type="journal article" date="2023" name="Mol. Phylogenet. Evol.">
        <title>Genome-scale phylogeny and comparative genomics of the fungal order Sordariales.</title>
        <authorList>
            <person name="Hensen N."/>
            <person name="Bonometti L."/>
            <person name="Westerberg I."/>
            <person name="Brannstrom I.O."/>
            <person name="Guillou S."/>
            <person name="Cros-Aarteil S."/>
            <person name="Calhoun S."/>
            <person name="Haridas S."/>
            <person name="Kuo A."/>
            <person name="Mondo S."/>
            <person name="Pangilinan J."/>
            <person name="Riley R."/>
            <person name="LaButti K."/>
            <person name="Andreopoulos B."/>
            <person name="Lipzen A."/>
            <person name="Chen C."/>
            <person name="Yan M."/>
            <person name="Daum C."/>
            <person name="Ng V."/>
            <person name="Clum A."/>
            <person name="Steindorff A."/>
            <person name="Ohm R.A."/>
            <person name="Martin F."/>
            <person name="Silar P."/>
            <person name="Natvig D.O."/>
            <person name="Lalanne C."/>
            <person name="Gautier V."/>
            <person name="Ament-Velasquez S.L."/>
            <person name="Kruys A."/>
            <person name="Hutchinson M.I."/>
            <person name="Powell A.J."/>
            <person name="Barry K."/>
            <person name="Miller A.N."/>
            <person name="Grigoriev I.V."/>
            <person name="Debuchy R."/>
            <person name="Gladieux P."/>
            <person name="Hiltunen Thoren M."/>
            <person name="Johannesson H."/>
        </authorList>
    </citation>
    <scope>NUCLEOTIDE SEQUENCE</scope>
    <source>
        <strain evidence="5">CBS 333.67</strain>
    </source>
</reference>
<feature type="coiled-coil region" evidence="1">
    <location>
        <begin position="416"/>
        <end position="443"/>
    </location>
</feature>
<dbReference type="CDD" id="cd12087">
    <property type="entry name" value="TM_EGFR-like"/>
    <property type="match status" value="1"/>
</dbReference>
<proteinExistence type="predicted"/>
<evidence type="ECO:0000256" key="4">
    <source>
        <dbReference type="SAM" id="SignalP"/>
    </source>
</evidence>
<feature type="compositionally biased region" description="Low complexity" evidence="2">
    <location>
        <begin position="332"/>
        <end position="357"/>
    </location>
</feature>
<keyword evidence="6" id="KW-1185">Reference proteome</keyword>
<feature type="chain" id="PRO_5042517009" description="Mid2 domain-containing protein" evidence="4">
    <location>
        <begin position="23"/>
        <end position="443"/>
    </location>
</feature>
<keyword evidence="1" id="KW-0175">Coiled coil</keyword>
<comment type="caution">
    <text evidence="5">The sequence shown here is derived from an EMBL/GenBank/DDBJ whole genome shotgun (WGS) entry which is preliminary data.</text>
</comment>
<keyword evidence="3" id="KW-0812">Transmembrane</keyword>
<accession>A0AAJ0M721</accession>
<evidence type="ECO:0000313" key="6">
    <source>
        <dbReference type="Proteomes" id="UP001273166"/>
    </source>
</evidence>
<feature type="region of interest" description="Disordered" evidence="2">
    <location>
        <begin position="194"/>
        <end position="239"/>
    </location>
</feature>
<evidence type="ECO:0000256" key="1">
    <source>
        <dbReference type="SAM" id="Coils"/>
    </source>
</evidence>
<dbReference type="AlphaFoldDB" id="A0AAJ0M721"/>
<dbReference type="Proteomes" id="UP001273166">
    <property type="component" value="Unassembled WGS sequence"/>
</dbReference>
<feature type="compositionally biased region" description="Polar residues" evidence="2">
    <location>
        <begin position="90"/>
        <end position="110"/>
    </location>
</feature>
<feature type="compositionally biased region" description="Low complexity" evidence="2">
    <location>
        <begin position="367"/>
        <end position="382"/>
    </location>
</feature>
<evidence type="ECO:0000313" key="5">
    <source>
        <dbReference type="EMBL" id="KAK3311314.1"/>
    </source>
</evidence>
<protein>
    <recommendedName>
        <fullName evidence="7">Mid2 domain-containing protein</fullName>
    </recommendedName>
</protein>
<evidence type="ECO:0000256" key="3">
    <source>
        <dbReference type="SAM" id="Phobius"/>
    </source>
</evidence>
<dbReference type="GeneID" id="87890056"/>
<keyword evidence="3" id="KW-0472">Membrane</keyword>
<evidence type="ECO:0000256" key="2">
    <source>
        <dbReference type="SAM" id="MobiDB-lite"/>
    </source>
</evidence>
<feature type="region of interest" description="Disordered" evidence="2">
    <location>
        <begin position="302"/>
        <end position="407"/>
    </location>
</feature>
<dbReference type="EMBL" id="JAUDZG010000001">
    <property type="protein sequence ID" value="KAK3311314.1"/>
    <property type="molecule type" value="Genomic_DNA"/>
</dbReference>
<feature type="compositionally biased region" description="Polar residues" evidence="2">
    <location>
        <begin position="217"/>
        <end position="236"/>
    </location>
</feature>
<evidence type="ECO:0008006" key="7">
    <source>
        <dbReference type="Google" id="ProtNLM"/>
    </source>
</evidence>
<gene>
    <name evidence="5" type="ORF">B0T15DRAFT_70772</name>
</gene>
<name>A0AAJ0M721_9PEZI</name>
<keyword evidence="3" id="KW-1133">Transmembrane helix</keyword>
<feature type="signal peptide" evidence="4">
    <location>
        <begin position="1"/>
        <end position="22"/>
    </location>
</feature>